<proteinExistence type="predicted"/>
<accession>A0A5B8RG16</accession>
<evidence type="ECO:0000313" key="1">
    <source>
        <dbReference type="EMBL" id="QEA06973.1"/>
    </source>
</evidence>
<name>A0A5B8RG16_9ZZZZ</name>
<dbReference type="AlphaFoldDB" id="A0A5B8RG16"/>
<dbReference type="EMBL" id="MN079189">
    <property type="protein sequence ID" value="QEA06973.1"/>
    <property type="molecule type" value="Genomic_DNA"/>
</dbReference>
<gene>
    <name evidence="1" type="ORF">KBTEX_03316</name>
</gene>
<organism evidence="1">
    <name type="scientific">uncultured organism</name>
    <dbReference type="NCBI Taxonomy" id="155900"/>
    <lineage>
        <taxon>unclassified sequences</taxon>
        <taxon>environmental samples</taxon>
    </lineage>
</organism>
<protein>
    <submittedName>
        <fullName evidence="1">Uncharacterized protein</fullName>
    </submittedName>
</protein>
<sequence length="68" mass="7154">MVIVPLPAAALALVTKFAAPRALSAWIPRSPPAWIVASSAYALVVWSMAVTSREPLSAAMPLTAPLKR</sequence>
<reference evidence="1" key="1">
    <citation type="submission" date="2019-06" db="EMBL/GenBank/DDBJ databases">
        <authorList>
            <person name="Murdoch R.W."/>
            <person name="Fathepure B."/>
        </authorList>
    </citation>
    <scope>NUCLEOTIDE SEQUENCE</scope>
</reference>